<keyword evidence="3" id="KW-1185">Reference proteome</keyword>
<feature type="region of interest" description="Disordered" evidence="1">
    <location>
        <begin position="68"/>
        <end position="126"/>
    </location>
</feature>
<evidence type="ECO:0000256" key="1">
    <source>
        <dbReference type="SAM" id="MobiDB-lite"/>
    </source>
</evidence>
<organism evidence="2 3">
    <name type="scientific">Salininema proteolyticum</name>
    <dbReference type="NCBI Taxonomy" id="1607685"/>
    <lineage>
        <taxon>Bacteria</taxon>
        <taxon>Bacillati</taxon>
        <taxon>Actinomycetota</taxon>
        <taxon>Actinomycetes</taxon>
        <taxon>Glycomycetales</taxon>
        <taxon>Glycomycetaceae</taxon>
        <taxon>Salininema</taxon>
    </lineage>
</organism>
<accession>A0ABV8TXV9</accession>
<dbReference type="Proteomes" id="UP001595823">
    <property type="component" value="Unassembled WGS sequence"/>
</dbReference>
<reference evidence="3" key="1">
    <citation type="journal article" date="2019" name="Int. J. Syst. Evol. Microbiol.">
        <title>The Global Catalogue of Microorganisms (GCM) 10K type strain sequencing project: providing services to taxonomists for standard genome sequencing and annotation.</title>
        <authorList>
            <consortium name="The Broad Institute Genomics Platform"/>
            <consortium name="The Broad Institute Genome Sequencing Center for Infectious Disease"/>
            <person name="Wu L."/>
            <person name="Ma J."/>
        </authorList>
    </citation>
    <scope>NUCLEOTIDE SEQUENCE [LARGE SCALE GENOMIC DNA]</scope>
    <source>
        <strain evidence="3">IBRC-M 10908</strain>
    </source>
</reference>
<evidence type="ECO:0000313" key="2">
    <source>
        <dbReference type="EMBL" id="MFC4335608.1"/>
    </source>
</evidence>
<dbReference type="RefSeq" id="WP_380620652.1">
    <property type="nucleotide sequence ID" value="NZ_JBHSDK010000015.1"/>
</dbReference>
<gene>
    <name evidence="2" type="ORF">ACFPET_10395</name>
</gene>
<dbReference type="Pfam" id="PF13730">
    <property type="entry name" value="HTH_36"/>
    <property type="match status" value="1"/>
</dbReference>
<dbReference type="SUPFAM" id="SSF46785">
    <property type="entry name" value="Winged helix' DNA-binding domain"/>
    <property type="match status" value="1"/>
</dbReference>
<dbReference type="Gene3D" id="1.10.10.10">
    <property type="entry name" value="Winged helix-like DNA-binding domain superfamily/Winged helix DNA-binding domain"/>
    <property type="match status" value="1"/>
</dbReference>
<dbReference type="InterPro" id="IPR036388">
    <property type="entry name" value="WH-like_DNA-bd_sf"/>
</dbReference>
<dbReference type="EMBL" id="JBHSDK010000015">
    <property type="protein sequence ID" value="MFC4335608.1"/>
    <property type="molecule type" value="Genomic_DNA"/>
</dbReference>
<proteinExistence type="predicted"/>
<evidence type="ECO:0000313" key="3">
    <source>
        <dbReference type="Proteomes" id="UP001595823"/>
    </source>
</evidence>
<comment type="caution">
    <text evidence="2">The sequence shown here is derived from an EMBL/GenBank/DDBJ whole genome shotgun (WGS) entry which is preliminary data.</text>
</comment>
<sequence>MNTQLIAACRDRVLKSREKIVLLILATFADGNGRSARLFVNNLAELSGLSRRTVQRALRGLEDRDLVRRHRTPGGPSSFTVSIDAPAPEYDPARGEPKPESATPAPIADTATSEEVANTEPEPDSAEVEGALLTVGNHWRIYNGGLKYIRDHVARLVAGGWDGESLCNAVGPRTDDIGSPFGVLKHRLHNLLSWRAPVKTGSLPQRRYRCWTCQTPTDNQNRYCDACIAHQSKPRTVKSWRDLRAAQDACDGEE</sequence>
<dbReference type="InterPro" id="IPR036390">
    <property type="entry name" value="WH_DNA-bd_sf"/>
</dbReference>
<name>A0ABV8TXV9_9ACTN</name>
<protein>
    <submittedName>
        <fullName evidence="2">Helix-turn-helix domain-containing protein</fullName>
    </submittedName>
</protein>